<dbReference type="PANTHER" id="PTHR45138">
    <property type="entry name" value="REGULATORY COMPONENTS OF SENSORY TRANSDUCTION SYSTEM"/>
    <property type="match status" value="1"/>
</dbReference>
<dbReference type="SMART" id="SM00267">
    <property type="entry name" value="GGDEF"/>
    <property type="match status" value="1"/>
</dbReference>
<keyword evidence="6" id="KW-1185">Reference proteome</keyword>
<evidence type="ECO:0000313" key="5">
    <source>
        <dbReference type="EMBL" id="TQV72772.1"/>
    </source>
</evidence>
<accession>A0A545T6H2</accession>
<comment type="cofactor">
    <cofactor evidence="1">
        <name>Mg(2+)</name>
        <dbReference type="ChEBI" id="CHEBI:18420"/>
    </cofactor>
</comment>
<dbReference type="InterPro" id="IPR035965">
    <property type="entry name" value="PAS-like_dom_sf"/>
</dbReference>
<dbReference type="PROSITE" id="PS50887">
    <property type="entry name" value="GGDEF"/>
    <property type="match status" value="1"/>
</dbReference>
<dbReference type="Pfam" id="PF12860">
    <property type="entry name" value="PAS_7"/>
    <property type="match status" value="1"/>
</dbReference>
<dbReference type="Pfam" id="PF00990">
    <property type="entry name" value="GGDEF"/>
    <property type="match status" value="1"/>
</dbReference>
<dbReference type="InterPro" id="IPR050469">
    <property type="entry name" value="Diguanylate_Cyclase"/>
</dbReference>
<dbReference type="PANTHER" id="PTHR45138:SF9">
    <property type="entry name" value="DIGUANYLATE CYCLASE DGCM-RELATED"/>
    <property type="match status" value="1"/>
</dbReference>
<evidence type="ECO:0000313" key="6">
    <source>
        <dbReference type="Proteomes" id="UP000317839"/>
    </source>
</evidence>
<dbReference type="GO" id="GO:1902201">
    <property type="term" value="P:negative regulation of bacterial-type flagellum-dependent cell motility"/>
    <property type="evidence" value="ECO:0007669"/>
    <property type="project" value="TreeGrafter"/>
</dbReference>
<gene>
    <name evidence="5" type="ORF">FLL45_14975</name>
</gene>
<evidence type="ECO:0000256" key="3">
    <source>
        <dbReference type="ARBA" id="ARBA00034247"/>
    </source>
</evidence>
<organism evidence="5 6">
    <name type="scientific">Aliikangiella marina</name>
    <dbReference type="NCBI Taxonomy" id="1712262"/>
    <lineage>
        <taxon>Bacteria</taxon>
        <taxon>Pseudomonadati</taxon>
        <taxon>Pseudomonadota</taxon>
        <taxon>Gammaproteobacteria</taxon>
        <taxon>Oceanospirillales</taxon>
        <taxon>Pleioneaceae</taxon>
        <taxon>Aliikangiella</taxon>
    </lineage>
</organism>
<dbReference type="InterPro" id="IPR043128">
    <property type="entry name" value="Rev_trsase/Diguanyl_cyclase"/>
</dbReference>
<proteinExistence type="predicted"/>
<dbReference type="InterPro" id="IPR000160">
    <property type="entry name" value="GGDEF_dom"/>
</dbReference>
<sequence>MNSEDLKNTLLNFVSNSQDGYGIYDENDILIYSNEKFASVMCVPRDKIVGMTFEDLMRHIFTVGQGINIEADNIESWLEYVRGVRRSRKFRLFEVDFTDGRWFLFSEQIDDKGQMLVQLKDMTKQKLLEKGLESSVENLKEIALTDELTRVANRRSFVTSVNTELSRCRRTGASMSFLIFDLDYFKNINDTYGHPIGDKVLIHITQLISKSLRAYDILGRIGGEEFGVFLSNTPTDEAYEIAERIRQTIAESPLFYEATMISLSTSIGLTTKGCNARFEELYQEADQALYSAKEGGRNQVVVYR</sequence>
<name>A0A545T6H2_9GAMM</name>
<dbReference type="GO" id="GO:0052621">
    <property type="term" value="F:diguanylate cyclase activity"/>
    <property type="evidence" value="ECO:0007669"/>
    <property type="project" value="UniProtKB-EC"/>
</dbReference>
<dbReference type="FunFam" id="3.30.70.270:FF:000001">
    <property type="entry name" value="Diguanylate cyclase domain protein"/>
    <property type="match status" value="1"/>
</dbReference>
<comment type="caution">
    <text evidence="5">The sequence shown here is derived from an EMBL/GenBank/DDBJ whole genome shotgun (WGS) entry which is preliminary data.</text>
</comment>
<dbReference type="RefSeq" id="WP_142942883.1">
    <property type="nucleotide sequence ID" value="NZ_VIKR01000004.1"/>
</dbReference>
<evidence type="ECO:0000256" key="1">
    <source>
        <dbReference type="ARBA" id="ARBA00001946"/>
    </source>
</evidence>
<dbReference type="SUPFAM" id="SSF55785">
    <property type="entry name" value="PYP-like sensor domain (PAS domain)"/>
    <property type="match status" value="1"/>
</dbReference>
<dbReference type="SUPFAM" id="SSF55073">
    <property type="entry name" value="Nucleotide cyclase"/>
    <property type="match status" value="1"/>
</dbReference>
<dbReference type="EC" id="2.7.7.65" evidence="2"/>
<dbReference type="Gene3D" id="3.30.70.270">
    <property type="match status" value="1"/>
</dbReference>
<dbReference type="NCBIfam" id="TIGR00254">
    <property type="entry name" value="GGDEF"/>
    <property type="match status" value="1"/>
</dbReference>
<dbReference type="Gene3D" id="3.30.450.20">
    <property type="entry name" value="PAS domain"/>
    <property type="match status" value="1"/>
</dbReference>
<dbReference type="Proteomes" id="UP000317839">
    <property type="component" value="Unassembled WGS sequence"/>
</dbReference>
<reference evidence="5 6" key="1">
    <citation type="submission" date="2019-06" db="EMBL/GenBank/DDBJ databases">
        <title>Draft genome of Aliikangiella marina GYP-15.</title>
        <authorList>
            <person name="Wang G."/>
        </authorList>
    </citation>
    <scope>NUCLEOTIDE SEQUENCE [LARGE SCALE GENOMIC DNA]</scope>
    <source>
        <strain evidence="5 6">GYP-15</strain>
    </source>
</reference>
<dbReference type="OrthoDB" id="73375at2"/>
<evidence type="ECO:0000256" key="2">
    <source>
        <dbReference type="ARBA" id="ARBA00012528"/>
    </source>
</evidence>
<feature type="domain" description="GGDEF" evidence="4">
    <location>
        <begin position="173"/>
        <end position="304"/>
    </location>
</feature>
<dbReference type="GO" id="GO:0005886">
    <property type="term" value="C:plasma membrane"/>
    <property type="evidence" value="ECO:0007669"/>
    <property type="project" value="TreeGrafter"/>
</dbReference>
<dbReference type="GO" id="GO:0043709">
    <property type="term" value="P:cell adhesion involved in single-species biofilm formation"/>
    <property type="evidence" value="ECO:0007669"/>
    <property type="project" value="TreeGrafter"/>
</dbReference>
<protein>
    <recommendedName>
        <fullName evidence="2">diguanylate cyclase</fullName>
        <ecNumber evidence="2">2.7.7.65</ecNumber>
    </recommendedName>
</protein>
<dbReference type="InterPro" id="IPR029787">
    <property type="entry name" value="Nucleotide_cyclase"/>
</dbReference>
<dbReference type="EMBL" id="VIKR01000004">
    <property type="protein sequence ID" value="TQV72772.1"/>
    <property type="molecule type" value="Genomic_DNA"/>
</dbReference>
<dbReference type="AlphaFoldDB" id="A0A545T6H2"/>
<dbReference type="CDD" id="cd01949">
    <property type="entry name" value="GGDEF"/>
    <property type="match status" value="1"/>
</dbReference>
<evidence type="ECO:0000259" key="4">
    <source>
        <dbReference type="PROSITE" id="PS50887"/>
    </source>
</evidence>
<comment type="catalytic activity">
    <reaction evidence="3">
        <text>2 GTP = 3',3'-c-di-GMP + 2 diphosphate</text>
        <dbReference type="Rhea" id="RHEA:24898"/>
        <dbReference type="ChEBI" id="CHEBI:33019"/>
        <dbReference type="ChEBI" id="CHEBI:37565"/>
        <dbReference type="ChEBI" id="CHEBI:58805"/>
        <dbReference type="EC" id="2.7.7.65"/>
    </reaction>
</comment>